<dbReference type="GeneID" id="105061021"/>
<feature type="region of interest" description="Disordered" evidence="1">
    <location>
        <begin position="1"/>
        <end position="49"/>
    </location>
</feature>
<protein>
    <submittedName>
        <fullName evidence="4">Uncharacterized membrane protein At1g16860</fullName>
    </submittedName>
</protein>
<dbReference type="RefSeq" id="XP_010943234.1">
    <property type="nucleotide sequence ID" value="XM_010944932.3"/>
</dbReference>
<keyword evidence="3" id="KW-1185">Reference proteome</keyword>
<proteinExistence type="predicted"/>
<evidence type="ECO:0000313" key="3">
    <source>
        <dbReference type="Proteomes" id="UP000504607"/>
    </source>
</evidence>
<dbReference type="InParanoid" id="A0A6I9SH56"/>
<dbReference type="PANTHER" id="PTHR33709:SF17">
    <property type="entry name" value="UBIQUITIN-SPECIFIC PROTEASE FAMILY C19-RELATED PROTEIN"/>
    <property type="match status" value="1"/>
</dbReference>
<feature type="region of interest" description="Disordered" evidence="1">
    <location>
        <begin position="61"/>
        <end position="126"/>
    </location>
</feature>
<keyword evidence="2" id="KW-0812">Transmembrane</keyword>
<feature type="compositionally biased region" description="Low complexity" evidence="1">
    <location>
        <begin position="114"/>
        <end position="126"/>
    </location>
</feature>
<dbReference type="AlphaFoldDB" id="A0A6I9SH56"/>
<feature type="compositionally biased region" description="Low complexity" evidence="1">
    <location>
        <begin position="72"/>
        <end position="88"/>
    </location>
</feature>
<keyword evidence="2" id="KW-0472">Membrane</keyword>
<dbReference type="KEGG" id="egu:105061021"/>
<feature type="transmembrane region" description="Helical" evidence="2">
    <location>
        <begin position="158"/>
        <end position="179"/>
    </location>
</feature>
<sequence length="425" mass="46094">MSGRRMSHQLSNGMFVSGPPEQPKERQPTIGSRAVPYTGGDVRKSGELGKMFDIPVVMEGSTATPASRSRSHSGPLPRPSSGSGPQSRKTSGPLFQVPVTGLITSGPDRRSGGQQQQPAAAEQSPAVAGRRKAALGGYGPAVTVVGHKGKYASGIPTVWYWIVSLTFVVGLGVGGFLWVVVARPVLLIVVAALGILLGLLALWNWIMRSREVERFLTCYPNTPIDPRNLPIGKTVKITGHVTCGSIPLETSYQNVSRCIYASTELYEYRGWSGAPAIPNHKPFTWGLRHSERHVADFYISDPNTGMRFLVRAGNGAKVTSFVKPATVLNVNKEDKDLSPDFISWLTEHKISSDDRVMRLEEGFIKEGNTASVIGILKKHENLIIIDPPMDAISTGCQWARCFVPVFVEGLILIGDGSPDELIYHV</sequence>
<dbReference type="OrthoDB" id="1899156at2759"/>
<dbReference type="InterPro" id="IPR040339">
    <property type="entry name" value="At1g16860-like"/>
</dbReference>
<evidence type="ECO:0000256" key="1">
    <source>
        <dbReference type="SAM" id="MobiDB-lite"/>
    </source>
</evidence>
<reference evidence="4" key="1">
    <citation type="submission" date="2025-08" db="UniProtKB">
        <authorList>
            <consortium name="RefSeq"/>
        </authorList>
    </citation>
    <scope>IDENTIFICATION</scope>
</reference>
<organism evidence="3 4">
    <name type="scientific">Elaeis guineensis var. tenera</name>
    <name type="common">Oil palm</name>
    <dbReference type="NCBI Taxonomy" id="51953"/>
    <lineage>
        <taxon>Eukaryota</taxon>
        <taxon>Viridiplantae</taxon>
        <taxon>Streptophyta</taxon>
        <taxon>Embryophyta</taxon>
        <taxon>Tracheophyta</taxon>
        <taxon>Spermatophyta</taxon>
        <taxon>Magnoliopsida</taxon>
        <taxon>Liliopsida</taxon>
        <taxon>Arecaceae</taxon>
        <taxon>Arecoideae</taxon>
        <taxon>Cocoseae</taxon>
        <taxon>Elaeidinae</taxon>
        <taxon>Elaeis</taxon>
    </lineage>
</organism>
<gene>
    <name evidence="4" type="primary">LOC105061021</name>
</gene>
<evidence type="ECO:0000313" key="4">
    <source>
        <dbReference type="RefSeq" id="XP_010943234.1"/>
    </source>
</evidence>
<name>A0A6I9SH56_ELAGV</name>
<evidence type="ECO:0000256" key="2">
    <source>
        <dbReference type="SAM" id="Phobius"/>
    </source>
</evidence>
<keyword evidence="2" id="KW-1133">Transmembrane helix</keyword>
<dbReference type="PANTHER" id="PTHR33709">
    <property type="entry name" value="OSJNBA0035M09.9 PROTEIN"/>
    <property type="match status" value="1"/>
</dbReference>
<dbReference type="Proteomes" id="UP000504607">
    <property type="component" value="Unplaced"/>
</dbReference>
<feature type="transmembrane region" description="Helical" evidence="2">
    <location>
        <begin position="185"/>
        <end position="206"/>
    </location>
</feature>
<accession>A0A6I9SH56</accession>